<dbReference type="GO" id="GO:0003677">
    <property type="term" value="F:DNA binding"/>
    <property type="evidence" value="ECO:0007669"/>
    <property type="project" value="InterPro"/>
</dbReference>
<dbReference type="OrthoDB" id="5346389at2"/>
<dbReference type="Proteomes" id="UP000193558">
    <property type="component" value="Unassembled WGS sequence"/>
</dbReference>
<dbReference type="Gene3D" id="1.10.260.40">
    <property type="entry name" value="lambda repressor-like DNA-binding domains"/>
    <property type="match status" value="1"/>
</dbReference>
<dbReference type="InterPro" id="IPR010982">
    <property type="entry name" value="Lambda_DNA-bd_dom_sf"/>
</dbReference>
<sequence length="289" mass="32860">MSLAATLVNAEHNNRKLLGTFLRTRRESLDPNRLGLPRMRHRRTPGLRREEVAQLADVGVTWYTWLEQGRDIKASPKTLTAIATALQCNDVETQHLFSLAGHSLPSVRVAAACCKIAAHNQQMLDAIQLPAIIETPRFDILGYNAAWCALMGVDLAEIAVEDRNCIWLAFNHPGWRKALNDWEEVMPQMVAMFRGQMGEHLGDAHWESFLARLLNSSDEFAQTWQRYELGQVENRVKRFYREEVGELTLRQNNWWSASRNGDRLLVYVPDDEQSAVALQTLINPALTTA</sequence>
<dbReference type="InterPro" id="IPR001387">
    <property type="entry name" value="Cro/C1-type_HTH"/>
</dbReference>
<dbReference type="CDD" id="cd00093">
    <property type="entry name" value="HTH_XRE"/>
    <property type="match status" value="1"/>
</dbReference>
<dbReference type="InterPro" id="IPR041413">
    <property type="entry name" value="MLTR_LBD"/>
</dbReference>
<reference evidence="2 3" key="1">
    <citation type="journal article" date="2017" name="Antonie Van Leeuwenhoek">
        <title>Phylogenomic resolution of the bacterial genus Pantoea and its relationship with Erwinia and Tatumella.</title>
        <authorList>
            <person name="Palmer M."/>
            <person name="Steenkamp E.T."/>
            <person name="Coetzee M.P."/>
            <person name="Chan W.Y."/>
            <person name="van Zyl E."/>
            <person name="De Maayer P."/>
            <person name="Coutinho T.A."/>
            <person name="Blom J."/>
            <person name="Smits T.H."/>
            <person name="Duffy B."/>
            <person name="Venter S.N."/>
        </authorList>
    </citation>
    <scope>NUCLEOTIDE SEQUENCE [LARGE SCALE GENOMIC DNA]</scope>
    <source>
        <strain evidence="2 3">LMG 26275</strain>
    </source>
</reference>
<organism evidence="2 3">
    <name type="scientific">Pantoea rwandensis</name>
    <dbReference type="NCBI Taxonomy" id="1076550"/>
    <lineage>
        <taxon>Bacteria</taxon>
        <taxon>Pseudomonadati</taxon>
        <taxon>Pseudomonadota</taxon>
        <taxon>Gammaproteobacteria</taxon>
        <taxon>Enterobacterales</taxon>
        <taxon>Erwiniaceae</taxon>
        <taxon>Pantoea</taxon>
    </lineage>
</organism>
<feature type="domain" description="HTH cro/C1-type" evidence="1">
    <location>
        <begin position="21"/>
        <end position="93"/>
    </location>
</feature>
<evidence type="ECO:0000313" key="2">
    <source>
        <dbReference type="EMBL" id="ORM72102.1"/>
    </source>
</evidence>
<dbReference type="EMBL" id="MLFR01000001">
    <property type="protein sequence ID" value="ORM72102.1"/>
    <property type="molecule type" value="Genomic_DNA"/>
</dbReference>
<dbReference type="SUPFAM" id="SSF47413">
    <property type="entry name" value="lambda repressor-like DNA-binding domains"/>
    <property type="match status" value="1"/>
</dbReference>
<dbReference type="SMART" id="SM00530">
    <property type="entry name" value="HTH_XRE"/>
    <property type="match status" value="1"/>
</dbReference>
<evidence type="ECO:0000313" key="3">
    <source>
        <dbReference type="Proteomes" id="UP000193558"/>
    </source>
</evidence>
<name>A0A1X1D5X7_9GAMM</name>
<dbReference type="AlphaFoldDB" id="A0A1X1D5X7"/>
<dbReference type="RefSeq" id="WP_084931858.1">
    <property type="nucleotide sequence ID" value="NZ_MLFR01000001.1"/>
</dbReference>
<accession>A0A1X1D5X7</accession>
<proteinExistence type="predicted"/>
<dbReference type="PANTHER" id="PTHR35010:SF2">
    <property type="entry name" value="BLL4672 PROTEIN"/>
    <property type="match status" value="1"/>
</dbReference>
<comment type="caution">
    <text evidence="2">The sequence shown here is derived from an EMBL/GenBank/DDBJ whole genome shotgun (WGS) entry which is preliminary data.</text>
</comment>
<gene>
    <name evidence="2" type="ORF">HA51_03370</name>
</gene>
<dbReference type="Gene3D" id="3.30.450.180">
    <property type="match status" value="1"/>
</dbReference>
<dbReference type="PANTHER" id="PTHR35010">
    <property type="entry name" value="BLL4672 PROTEIN-RELATED"/>
    <property type="match status" value="1"/>
</dbReference>
<dbReference type="Pfam" id="PF17765">
    <property type="entry name" value="MLTR_LBD"/>
    <property type="match status" value="1"/>
</dbReference>
<dbReference type="Pfam" id="PF13560">
    <property type="entry name" value="HTH_31"/>
    <property type="match status" value="1"/>
</dbReference>
<protein>
    <submittedName>
        <fullName evidence="2">Transcriptional regulator</fullName>
    </submittedName>
</protein>
<evidence type="ECO:0000259" key="1">
    <source>
        <dbReference type="SMART" id="SM00530"/>
    </source>
</evidence>